<gene>
    <name evidence="3" type="ORF">LPJSA22_02282</name>
</gene>
<sequence>MDTERLLDNYTNWLRKQYTIKKIDEYDEITTPFENMIGDNMRIYVTSLSNNRIRISDDGTILEDLYLYGIDTQSPARKKIIARIRKRYGIDQIDDVLCISGSANNFPAMKQNLISTMIQINDLASTKKANVESLFYEEVYSYLQENDFGGLPRYSIEGKSGVPYTIDYTIPEKKNRPSRMIDFQQRINLNVIMIDAYKFLDIRTSNAHQMRRSPNYSIIFNGNISHVSDKTKKIADDADIALIPWNDKEKILQLR</sequence>
<feature type="domain" description="DUF1829" evidence="2">
    <location>
        <begin position="158"/>
        <end position="247"/>
    </location>
</feature>
<evidence type="ECO:0008006" key="5">
    <source>
        <dbReference type="Google" id="ProtNLM"/>
    </source>
</evidence>
<dbReference type="InterPro" id="IPR014960">
    <property type="entry name" value="DUF1828"/>
</dbReference>
<dbReference type="Pfam" id="PF08861">
    <property type="entry name" value="DUF1828"/>
    <property type="match status" value="1"/>
</dbReference>
<proteinExistence type="predicted"/>
<protein>
    <recommendedName>
        <fullName evidence="5">DUF1828 domain-containing protein</fullName>
    </recommendedName>
</protein>
<dbReference type="PATRIC" id="fig|1590.306.peg.2283"/>
<organism evidence="3 4">
    <name type="scientific">Lactiplantibacillus plantarum</name>
    <name type="common">Lactobacillus plantarum</name>
    <dbReference type="NCBI Taxonomy" id="1590"/>
    <lineage>
        <taxon>Bacteria</taxon>
        <taxon>Bacillati</taxon>
        <taxon>Bacillota</taxon>
        <taxon>Bacilli</taxon>
        <taxon>Lactobacillales</taxon>
        <taxon>Lactobacillaceae</taxon>
        <taxon>Lactiplantibacillus</taxon>
    </lineage>
</organism>
<dbReference type="InterPro" id="IPR014961">
    <property type="entry name" value="DUF1829"/>
</dbReference>
<feature type="domain" description="DUF1828" evidence="1">
    <location>
        <begin position="31"/>
        <end position="120"/>
    </location>
</feature>
<comment type="caution">
    <text evidence="3">The sequence shown here is derived from an EMBL/GenBank/DDBJ whole genome shotgun (WGS) entry which is preliminary data.</text>
</comment>
<evidence type="ECO:0000313" key="4">
    <source>
        <dbReference type="Proteomes" id="UP000094892"/>
    </source>
</evidence>
<accession>A0A1E3KTZ3</accession>
<reference evidence="3 4" key="1">
    <citation type="submission" date="2016-08" db="EMBL/GenBank/DDBJ databases">
        <title>Genome sequencing of Lactobacillus plantarum JSA22, isolated from fermented soybean paste.</title>
        <authorList>
            <person name="Choi H.S."/>
        </authorList>
    </citation>
    <scope>NUCLEOTIDE SEQUENCE [LARGE SCALE GENOMIC DNA]</scope>
    <source>
        <strain evidence="3 4">JSA22</strain>
    </source>
</reference>
<dbReference type="EMBL" id="MCOL01000001">
    <property type="protein sequence ID" value="ODO62270.1"/>
    <property type="molecule type" value="Genomic_DNA"/>
</dbReference>
<dbReference type="Proteomes" id="UP000094892">
    <property type="component" value="Unassembled WGS sequence"/>
</dbReference>
<dbReference type="RefSeq" id="WP_069302550.1">
    <property type="nucleotide sequence ID" value="NZ_CP102362.1"/>
</dbReference>
<evidence type="ECO:0000313" key="3">
    <source>
        <dbReference type="EMBL" id="ODO62270.1"/>
    </source>
</evidence>
<dbReference type="Pfam" id="PF08862">
    <property type="entry name" value="DUF1829"/>
    <property type="match status" value="1"/>
</dbReference>
<evidence type="ECO:0000259" key="1">
    <source>
        <dbReference type="Pfam" id="PF08861"/>
    </source>
</evidence>
<evidence type="ECO:0000259" key="2">
    <source>
        <dbReference type="Pfam" id="PF08862"/>
    </source>
</evidence>
<dbReference type="AlphaFoldDB" id="A0A1E3KTZ3"/>
<name>A0A1E3KTZ3_LACPN</name>